<name>A6G3L9_9BACT</name>
<accession>A6G3L9</accession>
<dbReference type="STRING" id="391625.PPSIR1_21399"/>
<sequence>MTVVGAAIYSARKPSFDRMIRRTGAPPEMVLLGKLQRFTESRGNPRTGLGQPELFPDFAEPRNASRAAQVAESKAAGIGYDRNAAAYSQSPYPREMWVFGSGGPYGMLPSSALAPWRGTEALRRGKVTPYDVFNPWRATVFFVDYAHRLVNRAEFRELPPAHRTLLALKRGMASPGLIGDYNEAKARSRTTRHNTEKAARELGLDLSVLDTPIPLDWPRYPGAAELVP</sequence>
<gene>
    <name evidence="1" type="ORF">PPSIR1_21399</name>
</gene>
<proteinExistence type="predicted"/>
<dbReference type="AlphaFoldDB" id="A6G3L9"/>
<evidence type="ECO:0000313" key="2">
    <source>
        <dbReference type="Proteomes" id="UP000005801"/>
    </source>
</evidence>
<evidence type="ECO:0000313" key="1">
    <source>
        <dbReference type="EMBL" id="EDM79626.1"/>
    </source>
</evidence>
<organism evidence="1 2">
    <name type="scientific">Plesiocystis pacifica SIR-1</name>
    <dbReference type="NCBI Taxonomy" id="391625"/>
    <lineage>
        <taxon>Bacteria</taxon>
        <taxon>Pseudomonadati</taxon>
        <taxon>Myxococcota</taxon>
        <taxon>Polyangia</taxon>
        <taxon>Nannocystales</taxon>
        <taxon>Nannocystaceae</taxon>
        <taxon>Plesiocystis</taxon>
    </lineage>
</organism>
<reference evidence="1 2" key="1">
    <citation type="submission" date="2007-06" db="EMBL/GenBank/DDBJ databases">
        <authorList>
            <person name="Shimkets L."/>
            <person name="Ferriera S."/>
            <person name="Johnson J."/>
            <person name="Kravitz S."/>
            <person name="Beeson K."/>
            <person name="Sutton G."/>
            <person name="Rogers Y.-H."/>
            <person name="Friedman R."/>
            <person name="Frazier M."/>
            <person name="Venter J.C."/>
        </authorList>
    </citation>
    <scope>NUCLEOTIDE SEQUENCE [LARGE SCALE GENOMIC DNA]</scope>
    <source>
        <strain evidence="1 2">SIR-1</strain>
    </source>
</reference>
<dbReference type="EMBL" id="ABCS01000018">
    <property type="protein sequence ID" value="EDM79626.1"/>
    <property type="molecule type" value="Genomic_DNA"/>
</dbReference>
<comment type="caution">
    <text evidence="1">The sequence shown here is derived from an EMBL/GenBank/DDBJ whole genome shotgun (WGS) entry which is preliminary data.</text>
</comment>
<protein>
    <submittedName>
        <fullName evidence="1">Uncharacterized protein</fullName>
    </submittedName>
</protein>
<keyword evidence="2" id="KW-1185">Reference proteome</keyword>
<dbReference type="Proteomes" id="UP000005801">
    <property type="component" value="Unassembled WGS sequence"/>
</dbReference>
<dbReference type="CDD" id="cd20379">
    <property type="entry name" value="Tudor_dTUD-like"/>
    <property type="match status" value="1"/>
</dbReference>